<dbReference type="EMBL" id="JXQV01000017">
    <property type="protein sequence ID" value="KIQ00633.1"/>
    <property type="molecule type" value="Genomic_DNA"/>
</dbReference>
<dbReference type="PANTHER" id="PTHR35936">
    <property type="entry name" value="MEMBRANE-BOUND LYTIC MUREIN TRANSGLYCOSYLASE F"/>
    <property type="match status" value="1"/>
</dbReference>
<feature type="signal peptide" evidence="3">
    <location>
        <begin position="1"/>
        <end position="26"/>
    </location>
</feature>
<dbReference type="GO" id="GO:0042597">
    <property type="term" value="C:periplasmic space"/>
    <property type="evidence" value="ECO:0007669"/>
    <property type="project" value="UniProtKB-SubCell"/>
</dbReference>
<dbReference type="PANTHER" id="PTHR35936:SF17">
    <property type="entry name" value="ARGININE-BINDING EXTRACELLULAR PROTEIN ARTP"/>
    <property type="match status" value="1"/>
</dbReference>
<name>A0A0D0JY55_AGRTU</name>
<sequence>MIISKLIKSTLTATLLVSALATAASAKDGVLRIGTEGDAPKFSMADASGNVTGFDADIANGICAELKLKCEFVVQAFSSLVPSMDSDRFDVIISGLSITDERAKKIDYSIPYATTPQYFVVAKDSPIAKLTTLAEVQKALAGKSVGVVNGTTYAKFVQKTVPSADLKTYDATTQQLADLSSGRIDAAYSDSPTVMDFLATSDGANFAKVEVKVMAMDDPATLGKGMGVGMKKGNTELKTKIDTALCKMINDGQVKKASMQWFQDDYTIPCKK</sequence>
<evidence type="ECO:0000256" key="2">
    <source>
        <dbReference type="ARBA" id="ARBA00022729"/>
    </source>
</evidence>
<protein>
    <submittedName>
        <fullName evidence="5">Amino acid ABC transporter substrate-binding protein</fullName>
    </submittedName>
</protein>
<evidence type="ECO:0000256" key="1">
    <source>
        <dbReference type="ARBA" id="ARBA00004418"/>
    </source>
</evidence>
<dbReference type="SUPFAM" id="SSF53850">
    <property type="entry name" value="Periplasmic binding protein-like II"/>
    <property type="match status" value="1"/>
</dbReference>
<accession>A0A0D0JY55</accession>
<dbReference type="AlphaFoldDB" id="A0A0D0JY55"/>
<comment type="caution">
    <text evidence="5">The sequence shown here is derived from an EMBL/GenBank/DDBJ whole genome shotgun (WGS) entry which is preliminary data.</text>
</comment>
<dbReference type="Proteomes" id="UP000035017">
    <property type="component" value="Unassembled WGS sequence"/>
</dbReference>
<keyword evidence="2 3" id="KW-0732">Signal</keyword>
<reference evidence="5 6" key="1">
    <citation type="submission" date="2014-12" db="EMBL/GenBank/DDBJ databases">
        <title>16Stimator: statistical estimation of ribosomal gene copy numbers from draft genome assemblies.</title>
        <authorList>
            <person name="Perisin M.A."/>
            <person name="Vetter M."/>
            <person name="Gilbert J.A."/>
            <person name="Bergelson J."/>
        </authorList>
    </citation>
    <scope>NUCLEOTIDE SEQUENCE [LARGE SCALE GENOMIC DNA]</scope>
    <source>
        <strain evidence="5 6">MEJ076</strain>
    </source>
</reference>
<proteinExistence type="predicted"/>
<feature type="chain" id="PRO_5002213963" evidence="3">
    <location>
        <begin position="27"/>
        <end position="272"/>
    </location>
</feature>
<evidence type="ECO:0000259" key="4">
    <source>
        <dbReference type="SMART" id="SM00062"/>
    </source>
</evidence>
<dbReference type="OrthoDB" id="9807134at2"/>
<organism evidence="5 6">
    <name type="scientific">Agrobacterium tumefaciens</name>
    <dbReference type="NCBI Taxonomy" id="358"/>
    <lineage>
        <taxon>Bacteria</taxon>
        <taxon>Pseudomonadati</taxon>
        <taxon>Pseudomonadota</taxon>
        <taxon>Alphaproteobacteria</taxon>
        <taxon>Hyphomicrobiales</taxon>
        <taxon>Rhizobiaceae</taxon>
        <taxon>Rhizobium/Agrobacterium group</taxon>
        <taxon>Agrobacterium</taxon>
        <taxon>Agrobacterium tumefaciens complex</taxon>
    </lineage>
</organism>
<gene>
    <name evidence="5" type="ORF">RU07_16830</name>
</gene>
<evidence type="ECO:0000313" key="5">
    <source>
        <dbReference type="EMBL" id="KIQ00633.1"/>
    </source>
</evidence>
<dbReference type="InterPro" id="IPR001638">
    <property type="entry name" value="Solute-binding_3/MltF_N"/>
</dbReference>
<dbReference type="Gene3D" id="3.40.190.10">
    <property type="entry name" value="Periplasmic binding protein-like II"/>
    <property type="match status" value="2"/>
</dbReference>
<dbReference type="Pfam" id="PF00497">
    <property type="entry name" value="SBP_bac_3"/>
    <property type="match status" value="1"/>
</dbReference>
<evidence type="ECO:0000256" key="3">
    <source>
        <dbReference type="SAM" id="SignalP"/>
    </source>
</evidence>
<dbReference type="SMART" id="SM00062">
    <property type="entry name" value="PBPb"/>
    <property type="match status" value="1"/>
</dbReference>
<feature type="domain" description="Solute-binding protein family 3/N-terminal" evidence="4">
    <location>
        <begin position="30"/>
        <end position="265"/>
    </location>
</feature>
<comment type="subcellular location">
    <subcellularLocation>
        <location evidence="1">Periplasm</location>
    </subcellularLocation>
</comment>
<evidence type="ECO:0000313" key="6">
    <source>
        <dbReference type="Proteomes" id="UP000035017"/>
    </source>
</evidence>